<proteinExistence type="predicted"/>
<comment type="caution">
    <text evidence="1">The sequence shown here is derived from an EMBL/GenBank/DDBJ whole genome shotgun (WGS) entry which is preliminary data.</text>
</comment>
<dbReference type="AlphaFoldDB" id="A0A1R3JK50"/>
<organism evidence="1 2">
    <name type="scientific">Corchorus capsularis</name>
    <name type="common">Jute</name>
    <dbReference type="NCBI Taxonomy" id="210143"/>
    <lineage>
        <taxon>Eukaryota</taxon>
        <taxon>Viridiplantae</taxon>
        <taxon>Streptophyta</taxon>
        <taxon>Embryophyta</taxon>
        <taxon>Tracheophyta</taxon>
        <taxon>Spermatophyta</taxon>
        <taxon>Magnoliopsida</taxon>
        <taxon>eudicotyledons</taxon>
        <taxon>Gunneridae</taxon>
        <taxon>Pentapetalae</taxon>
        <taxon>rosids</taxon>
        <taxon>malvids</taxon>
        <taxon>Malvales</taxon>
        <taxon>Malvaceae</taxon>
        <taxon>Grewioideae</taxon>
        <taxon>Apeibeae</taxon>
        <taxon>Corchorus</taxon>
    </lineage>
</organism>
<gene>
    <name evidence="1" type="ORF">CCACVL1_05509</name>
</gene>
<keyword evidence="2" id="KW-1185">Reference proteome</keyword>
<protein>
    <submittedName>
        <fullName evidence="1">Uncharacterized protein</fullName>
    </submittedName>
</protein>
<dbReference type="EMBL" id="AWWV01007703">
    <property type="protein sequence ID" value="OMO95188.1"/>
    <property type="molecule type" value="Genomic_DNA"/>
</dbReference>
<evidence type="ECO:0000313" key="2">
    <source>
        <dbReference type="Proteomes" id="UP000188268"/>
    </source>
</evidence>
<accession>A0A1R3JK50</accession>
<dbReference type="Proteomes" id="UP000188268">
    <property type="component" value="Unassembled WGS sequence"/>
</dbReference>
<dbReference type="Gramene" id="OMO95188">
    <property type="protein sequence ID" value="OMO95188"/>
    <property type="gene ID" value="CCACVL1_05509"/>
</dbReference>
<sequence>MTVYADEIHVREKNLQDICPECVRPHMGGNQQEAWEENLVKDKREMPNQIGRNQNEKADPF</sequence>
<reference evidence="1 2" key="1">
    <citation type="submission" date="2013-09" db="EMBL/GenBank/DDBJ databases">
        <title>Corchorus capsularis genome sequencing.</title>
        <authorList>
            <person name="Alam M."/>
            <person name="Haque M.S."/>
            <person name="Islam M.S."/>
            <person name="Emdad E.M."/>
            <person name="Islam M.M."/>
            <person name="Ahmed B."/>
            <person name="Halim A."/>
            <person name="Hossen Q.M.M."/>
            <person name="Hossain M.Z."/>
            <person name="Ahmed R."/>
            <person name="Khan M.M."/>
            <person name="Islam R."/>
            <person name="Rashid M.M."/>
            <person name="Khan S.A."/>
            <person name="Rahman M.S."/>
            <person name="Alam M."/>
        </authorList>
    </citation>
    <scope>NUCLEOTIDE SEQUENCE [LARGE SCALE GENOMIC DNA]</scope>
    <source>
        <strain evidence="2">cv. CVL-1</strain>
        <tissue evidence="1">Whole seedling</tissue>
    </source>
</reference>
<evidence type="ECO:0000313" key="1">
    <source>
        <dbReference type="EMBL" id="OMO95188.1"/>
    </source>
</evidence>
<name>A0A1R3JK50_COCAP</name>